<dbReference type="PROSITE" id="PS50174">
    <property type="entry name" value="G_PATCH"/>
    <property type="match status" value="1"/>
</dbReference>
<dbReference type="AlphaFoldDB" id="T2MBW7"/>
<proteinExistence type="evidence at transcript level"/>
<dbReference type="Pfam" id="PF01585">
    <property type="entry name" value="G-patch"/>
    <property type="match status" value="1"/>
</dbReference>
<evidence type="ECO:0000259" key="2">
    <source>
        <dbReference type="PROSITE" id="PS50174"/>
    </source>
</evidence>
<dbReference type="PANTHER" id="PTHR23149">
    <property type="entry name" value="G PATCH DOMAIN CONTAINING PROTEIN"/>
    <property type="match status" value="1"/>
</dbReference>
<dbReference type="EMBL" id="HAAD01003397">
    <property type="protein sequence ID" value="CDG69629.1"/>
    <property type="molecule type" value="mRNA"/>
</dbReference>
<protein>
    <recommendedName>
        <fullName evidence="1">G patch domain-containing protein 4</fullName>
    </recommendedName>
</protein>
<gene>
    <name evidence="3" type="primary">GPATCH4</name>
</gene>
<dbReference type="GO" id="GO:0005730">
    <property type="term" value="C:nucleolus"/>
    <property type="evidence" value="ECO:0007669"/>
    <property type="project" value="TreeGrafter"/>
</dbReference>
<accession>T2MBW7</accession>
<dbReference type="InterPro" id="IPR050656">
    <property type="entry name" value="PINX1"/>
</dbReference>
<organism evidence="3">
    <name type="scientific">Hydra vulgaris</name>
    <name type="common">Hydra</name>
    <name type="synonym">Hydra attenuata</name>
    <dbReference type="NCBI Taxonomy" id="6087"/>
    <lineage>
        <taxon>Eukaryota</taxon>
        <taxon>Metazoa</taxon>
        <taxon>Cnidaria</taxon>
        <taxon>Hydrozoa</taxon>
        <taxon>Hydroidolina</taxon>
        <taxon>Anthoathecata</taxon>
        <taxon>Aplanulata</taxon>
        <taxon>Hydridae</taxon>
        <taxon>Hydra</taxon>
    </lineage>
</organism>
<dbReference type="InterPro" id="IPR000467">
    <property type="entry name" value="G_patch_dom"/>
</dbReference>
<feature type="domain" description="G-patch" evidence="2">
    <location>
        <begin position="3"/>
        <end position="49"/>
    </location>
</feature>
<dbReference type="OrthoDB" id="10019757at2759"/>
<name>T2MBW7_HYDVU</name>
<dbReference type="SMART" id="SM00443">
    <property type="entry name" value="G_patch"/>
    <property type="match status" value="1"/>
</dbReference>
<reference evidence="3" key="1">
    <citation type="journal article" date="2013" name="Genome Biol. Evol.">
        <title>Punctuated emergences of genetic and phenotypic innovations in eumetazoan, bilaterian, euteleostome, and hominidae ancestors.</title>
        <authorList>
            <person name="Wenger Y."/>
            <person name="Galliot B."/>
        </authorList>
    </citation>
    <scope>NUCLEOTIDE SEQUENCE</scope>
    <source>
        <tissue evidence="3">Whole animals</tissue>
    </source>
</reference>
<evidence type="ECO:0000256" key="1">
    <source>
        <dbReference type="ARBA" id="ARBA00040365"/>
    </source>
</evidence>
<sequence length="271" mass="30515">MSNSEFARSQLYKHGWQSGKGLGRSENGIQNALKVKLKNNTNGLGLDQGSEFTFHWWDHIFNKAANSIKVLSTEDGDTVEKDINAKKVVPSFISAKKPLKRCFEGKPLLYGSFVKAGTLKEELDQADVMLSDGNSDSESSESDNDLNATDTLEKTFKLTGLTGHKAARHGFKLGGKLKRIQEQEAKAVSMINLYPSNLEECSLDLEINKCSDGIQKKSIKKRKLVIENLHVQEKYKKKKKKNSKEIDDVLEKSEIKILTEKKLKKKKEKKK</sequence>
<evidence type="ECO:0000313" key="3">
    <source>
        <dbReference type="EMBL" id="CDG69629.1"/>
    </source>
</evidence>
<dbReference type="GO" id="GO:0003676">
    <property type="term" value="F:nucleic acid binding"/>
    <property type="evidence" value="ECO:0007669"/>
    <property type="project" value="InterPro"/>
</dbReference>
<dbReference type="PANTHER" id="PTHR23149:SF9">
    <property type="entry name" value="G PATCH DOMAIN-CONTAINING PROTEIN 4"/>
    <property type="match status" value="1"/>
</dbReference>